<comment type="caution">
    <text evidence="1">The sequence shown here is derived from an EMBL/GenBank/DDBJ whole genome shotgun (WGS) entry which is preliminary data.</text>
</comment>
<sequence>MLKGKVSSTHHASHAMWSKWIALIIQQAQIENPNRPGILEVIMKWPEGENFELSSSSPSEEEKLHVLMRPYDIISYQKMERDTASSLMLPAVS</sequence>
<proteinExistence type="predicted"/>
<gene>
    <name evidence="1" type="ORF">DUI87_19100</name>
</gene>
<dbReference type="AlphaFoldDB" id="A0A3M0JVR3"/>
<dbReference type="EMBL" id="QRBI01000126">
    <property type="protein sequence ID" value="RMC04281.1"/>
    <property type="molecule type" value="Genomic_DNA"/>
</dbReference>
<accession>A0A3M0JVR3</accession>
<reference evidence="1 2" key="1">
    <citation type="submission" date="2018-07" db="EMBL/GenBank/DDBJ databases">
        <title>A high quality draft genome assembly of the barn swallow (H. rustica rustica).</title>
        <authorList>
            <person name="Formenti G."/>
            <person name="Chiara M."/>
            <person name="Poveda L."/>
            <person name="Francoijs K.-J."/>
            <person name="Bonisoli-Alquati A."/>
            <person name="Canova L."/>
            <person name="Gianfranceschi L."/>
            <person name="Horner D.S."/>
            <person name="Saino N."/>
        </authorList>
    </citation>
    <scope>NUCLEOTIDE SEQUENCE [LARGE SCALE GENOMIC DNA]</scope>
    <source>
        <strain evidence="1">Chelidonia</strain>
        <tissue evidence="1">Blood</tissue>
    </source>
</reference>
<evidence type="ECO:0000313" key="1">
    <source>
        <dbReference type="EMBL" id="RMC04281.1"/>
    </source>
</evidence>
<organism evidence="1 2">
    <name type="scientific">Hirundo rustica rustica</name>
    <dbReference type="NCBI Taxonomy" id="333673"/>
    <lineage>
        <taxon>Eukaryota</taxon>
        <taxon>Metazoa</taxon>
        <taxon>Chordata</taxon>
        <taxon>Craniata</taxon>
        <taxon>Vertebrata</taxon>
        <taxon>Euteleostomi</taxon>
        <taxon>Archelosauria</taxon>
        <taxon>Archosauria</taxon>
        <taxon>Dinosauria</taxon>
        <taxon>Saurischia</taxon>
        <taxon>Theropoda</taxon>
        <taxon>Coelurosauria</taxon>
        <taxon>Aves</taxon>
        <taxon>Neognathae</taxon>
        <taxon>Neoaves</taxon>
        <taxon>Telluraves</taxon>
        <taxon>Australaves</taxon>
        <taxon>Passeriformes</taxon>
        <taxon>Sylvioidea</taxon>
        <taxon>Hirundinidae</taxon>
        <taxon>Hirundo</taxon>
    </lineage>
</organism>
<protein>
    <submittedName>
        <fullName evidence="1">Uncharacterized protein</fullName>
    </submittedName>
</protein>
<name>A0A3M0JVR3_HIRRU</name>
<evidence type="ECO:0000313" key="2">
    <source>
        <dbReference type="Proteomes" id="UP000269221"/>
    </source>
</evidence>
<dbReference type="Proteomes" id="UP000269221">
    <property type="component" value="Unassembled WGS sequence"/>
</dbReference>
<keyword evidence="2" id="KW-1185">Reference proteome</keyword>